<dbReference type="EMBL" id="JH767586">
    <property type="protein sequence ID" value="EON67332.1"/>
    <property type="molecule type" value="Genomic_DNA"/>
</dbReference>
<protein>
    <recommendedName>
        <fullName evidence="5">Serine protease</fullName>
    </recommendedName>
</protein>
<dbReference type="Gene3D" id="2.40.10.10">
    <property type="entry name" value="Trypsin-like serine proteases"/>
    <property type="match status" value="2"/>
</dbReference>
<evidence type="ECO:0000313" key="3">
    <source>
        <dbReference type="EMBL" id="EON67332.1"/>
    </source>
</evidence>
<feature type="region of interest" description="Disordered" evidence="2">
    <location>
        <begin position="1"/>
        <end position="26"/>
    </location>
</feature>
<evidence type="ECO:0000313" key="4">
    <source>
        <dbReference type="Proteomes" id="UP000016924"/>
    </source>
</evidence>
<dbReference type="SUPFAM" id="SSF50494">
    <property type="entry name" value="Trypsin-like serine proteases"/>
    <property type="match status" value="1"/>
</dbReference>
<evidence type="ECO:0000256" key="1">
    <source>
        <dbReference type="ARBA" id="ARBA00022729"/>
    </source>
</evidence>
<feature type="compositionally biased region" description="Basic and acidic residues" evidence="2">
    <location>
        <begin position="43"/>
        <end position="55"/>
    </location>
</feature>
<dbReference type="OrthoDB" id="10037376at2759"/>
<accession>R7YZJ8</accession>
<name>R7YZJ8_CONA1</name>
<dbReference type="HOGENOM" id="CLU_064979_0_0_1"/>
<reference evidence="4" key="1">
    <citation type="submission" date="2012-06" db="EMBL/GenBank/DDBJ databases">
        <title>The genome sequence of Coniosporium apollinis CBS 100218.</title>
        <authorList>
            <consortium name="The Broad Institute Genome Sequencing Platform"/>
            <person name="Cuomo C."/>
            <person name="Gorbushina A."/>
            <person name="Noack S."/>
            <person name="Walker B."/>
            <person name="Young S.K."/>
            <person name="Zeng Q."/>
            <person name="Gargeya S."/>
            <person name="Fitzgerald M."/>
            <person name="Haas B."/>
            <person name="Abouelleil A."/>
            <person name="Alvarado L."/>
            <person name="Arachchi H.M."/>
            <person name="Berlin A.M."/>
            <person name="Chapman S.B."/>
            <person name="Goldberg J."/>
            <person name="Griggs A."/>
            <person name="Gujja S."/>
            <person name="Hansen M."/>
            <person name="Howarth C."/>
            <person name="Imamovic A."/>
            <person name="Larimer J."/>
            <person name="McCowan C."/>
            <person name="Montmayeur A."/>
            <person name="Murphy C."/>
            <person name="Neiman D."/>
            <person name="Pearson M."/>
            <person name="Priest M."/>
            <person name="Roberts A."/>
            <person name="Saif S."/>
            <person name="Shea T."/>
            <person name="Sisk P."/>
            <person name="Sykes S."/>
            <person name="Wortman J."/>
            <person name="Nusbaum C."/>
            <person name="Birren B."/>
        </authorList>
    </citation>
    <scope>NUCLEOTIDE SEQUENCE [LARGE SCALE GENOMIC DNA]</scope>
    <source>
        <strain evidence="4">CBS 100218</strain>
    </source>
</reference>
<dbReference type="InterPro" id="IPR043504">
    <property type="entry name" value="Peptidase_S1_PA_chymotrypsin"/>
</dbReference>
<dbReference type="Proteomes" id="UP000016924">
    <property type="component" value="Unassembled WGS sequence"/>
</dbReference>
<keyword evidence="4" id="KW-1185">Reference proteome</keyword>
<dbReference type="GeneID" id="19903896"/>
<evidence type="ECO:0008006" key="5">
    <source>
        <dbReference type="Google" id="ProtNLM"/>
    </source>
</evidence>
<dbReference type="InterPro" id="IPR009003">
    <property type="entry name" value="Peptidase_S1_PA"/>
</dbReference>
<gene>
    <name evidence="3" type="ORF">W97_06585</name>
</gene>
<keyword evidence="1" id="KW-0732">Signal</keyword>
<feature type="region of interest" description="Disordered" evidence="2">
    <location>
        <begin position="43"/>
        <end position="62"/>
    </location>
</feature>
<evidence type="ECO:0000256" key="2">
    <source>
        <dbReference type="SAM" id="MobiDB-lite"/>
    </source>
</evidence>
<sequence length="334" mass="36186">MAAEPQNITEDIPAEDESGKRVKPKFDVLQPFDPVEVILLDKEQSLKETSDKDSEPDGALGERLPAFSFTARPSATPPGTGMAGLIETTKNKPSVVFLPDERYTFADSRFPWSLVGKIRTASGSASGVVVGPRHVLTASHAINWRRDSAGRIGWATFTPAYYDGRGPWGEFAARQIVAWREITGPSLTDEQTAFDYAVLVLHDTINDKVGGFAGHRPYDAAWNGQAVWQTIGYPADLNSGERPAFQNGCIISSKDDHTWNGRTGSVLGHFNDIFPGQDGGPCWGTWTGEPAPRVVGVQSTEPRVPILGSKSGDNEYAGGNAMSDLISWVITNRP</sequence>
<dbReference type="eggNOG" id="ENOG502SCHB">
    <property type="taxonomic scope" value="Eukaryota"/>
</dbReference>
<dbReference type="AlphaFoldDB" id="R7YZJ8"/>
<dbReference type="PANTHER" id="PTHR15462:SF8">
    <property type="entry name" value="SERINE PROTEASE"/>
    <property type="match status" value="1"/>
</dbReference>
<organism evidence="3 4">
    <name type="scientific">Coniosporium apollinis (strain CBS 100218)</name>
    <name type="common">Rock-inhabiting black yeast</name>
    <dbReference type="NCBI Taxonomy" id="1168221"/>
    <lineage>
        <taxon>Eukaryota</taxon>
        <taxon>Fungi</taxon>
        <taxon>Dikarya</taxon>
        <taxon>Ascomycota</taxon>
        <taxon>Pezizomycotina</taxon>
        <taxon>Dothideomycetes</taxon>
        <taxon>Dothideomycetes incertae sedis</taxon>
        <taxon>Coniosporium</taxon>
    </lineage>
</organism>
<feature type="compositionally biased region" description="Basic and acidic residues" evidence="2">
    <location>
        <begin position="17"/>
        <end position="26"/>
    </location>
</feature>
<dbReference type="PANTHER" id="PTHR15462">
    <property type="entry name" value="SERINE PROTEASE"/>
    <property type="match status" value="1"/>
</dbReference>
<dbReference type="RefSeq" id="XP_007782649.1">
    <property type="nucleotide sequence ID" value="XM_007784459.1"/>
</dbReference>
<dbReference type="InterPro" id="IPR050966">
    <property type="entry name" value="Glutamyl_endopeptidase"/>
</dbReference>
<proteinExistence type="predicted"/>